<dbReference type="EMBL" id="PZZL01000030">
    <property type="protein sequence ID" value="PTM46468.1"/>
    <property type="molecule type" value="Genomic_DNA"/>
</dbReference>
<name>A0A2T4YS52_9HYPH</name>
<keyword evidence="3" id="KW-1185">Reference proteome</keyword>
<dbReference type="OrthoDB" id="8479257at2"/>
<dbReference type="Pfam" id="PF09361">
    <property type="entry name" value="Phasin_2"/>
    <property type="match status" value="1"/>
</dbReference>
<feature type="domain" description="Phasin" evidence="1">
    <location>
        <begin position="68"/>
        <end position="135"/>
    </location>
</feature>
<protein>
    <submittedName>
        <fullName evidence="2">Phasin protein</fullName>
    </submittedName>
</protein>
<evidence type="ECO:0000313" key="2">
    <source>
        <dbReference type="EMBL" id="PTM46468.1"/>
    </source>
</evidence>
<dbReference type="Proteomes" id="UP000241808">
    <property type="component" value="Unassembled WGS sequence"/>
</dbReference>
<proteinExistence type="predicted"/>
<evidence type="ECO:0000313" key="3">
    <source>
        <dbReference type="Proteomes" id="UP000241808"/>
    </source>
</evidence>
<accession>A0A2T4YS52</accession>
<comment type="caution">
    <text evidence="2">The sequence shown here is derived from an EMBL/GenBank/DDBJ whole genome shotgun (WGS) entry which is preliminary data.</text>
</comment>
<dbReference type="InterPro" id="IPR018968">
    <property type="entry name" value="Phasin"/>
</dbReference>
<feature type="non-terminal residue" evidence="2">
    <location>
        <position position="173"/>
    </location>
</feature>
<evidence type="ECO:0000259" key="1">
    <source>
        <dbReference type="Pfam" id="PF09361"/>
    </source>
</evidence>
<organism evidence="2 3">
    <name type="scientific">Phreatobacter oligotrophus</name>
    <dbReference type="NCBI Taxonomy" id="1122261"/>
    <lineage>
        <taxon>Bacteria</taxon>
        <taxon>Pseudomonadati</taxon>
        <taxon>Pseudomonadota</taxon>
        <taxon>Alphaproteobacteria</taxon>
        <taxon>Hyphomicrobiales</taxon>
        <taxon>Phreatobacteraceae</taxon>
        <taxon>Phreatobacter</taxon>
    </lineage>
</organism>
<sequence>MNEDTARPKSDNGASNGILFPFNAFDLSADELPKLPEALAGLTKVAMPAPLKAAAEKTAAQIQEGYSQLATATAQSTDLIRETYEQTADQMKVANQKAFDMARANMTACFDHVRALAEAKSLAEVISMQSAFVRESEPTRVCRQLYSAGALRDVPPATGDHGIEGYEQLSRGG</sequence>
<gene>
    <name evidence="2" type="ORF">C8P69_13010</name>
</gene>
<dbReference type="RefSeq" id="WP_108179702.1">
    <property type="nucleotide sequence ID" value="NZ_PZZL01000030.1"/>
</dbReference>
<reference evidence="2 3" key="1">
    <citation type="submission" date="2018-04" db="EMBL/GenBank/DDBJ databases">
        <title>Genomic Encyclopedia of Archaeal and Bacterial Type Strains, Phase II (KMG-II): from individual species to whole genera.</title>
        <authorList>
            <person name="Goeker M."/>
        </authorList>
    </citation>
    <scope>NUCLEOTIDE SEQUENCE [LARGE SCALE GENOMIC DNA]</scope>
    <source>
        <strain evidence="2 3">DSM 25521</strain>
    </source>
</reference>
<dbReference type="AlphaFoldDB" id="A0A2T4YS52"/>